<evidence type="ECO:0000256" key="2">
    <source>
        <dbReference type="SAM" id="Phobius"/>
    </source>
</evidence>
<keyword evidence="2" id="KW-0812">Transmembrane</keyword>
<organism evidence="4 5">
    <name type="scientific">Luethyella okanaganae</name>
    <dbReference type="NCBI Taxonomy" id="69372"/>
    <lineage>
        <taxon>Bacteria</taxon>
        <taxon>Bacillati</taxon>
        <taxon>Actinomycetota</taxon>
        <taxon>Actinomycetes</taxon>
        <taxon>Micrococcales</taxon>
        <taxon>Microbacteriaceae</taxon>
        <taxon>Luethyella</taxon>
    </lineage>
</organism>
<evidence type="ECO:0000313" key="5">
    <source>
        <dbReference type="Proteomes" id="UP001596306"/>
    </source>
</evidence>
<dbReference type="EMBL" id="JBHSTP010000001">
    <property type="protein sequence ID" value="MFC6354831.1"/>
    <property type="molecule type" value="Genomic_DNA"/>
</dbReference>
<feature type="transmembrane region" description="Helical" evidence="2">
    <location>
        <begin position="44"/>
        <end position="65"/>
    </location>
</feature>
<dbReference type="Pfam" id="PF14258">
    <property type="entry name" value="DUF4350"/>
    <property type="match status" value="1"/>
</dbReference>
<evidence type="ECO:0000313" key="4">
    <source>
        <dbReference type="EMBL" id="MFC6354831.1"/>
    </source>
</evidence>
<proteinExistence type="predicted"/>
<dbReference type="RefSeq" id="WP_386726775.1">
    <property type="nucleotide sequence ID" value="NZ_JBHSTP010000001.1"/>
</dbReference>
<sequence length="431" mass="44206">MSRRSDPGAELIAHSDSPLGDQSAVADDVAPSATPTVRAASRKAAYWVVAAVGTLLVGVLMILIVGGSSTGGPPLASDNPAQAGGKALAEVLRQRGVSVVAADSLAEARDAAASAPEATLFFYDPTGYLGDDQLIEMAGLAEHTVVADPDFSTLQTLAPDVGFGGVGAAAEADASCAVPAARKAGQITPGTNTLSLAGDASGSLTGCFPSGGDTYALVQRQSGSTTLTLVAPTEVFSNDTIADFGNAALALNLLGEHETLVWYIPTLADVAVDGPPSLAELTPGWVTPVLSLAAVVALAAAVWRGRRFGAIVVENLPVVVKASETMEGRARLYARNSARLRALDALRIGTIDRLAHRLGLSRTASVDEVAGSVATTIGAKLHEVRFWLVDAVPSGDAELIRLSDHLLGLEHAVERATSFDSPHNAHGRTDT</sequence>
<name>A0ABW1V9Y7_9MICO</name>
<protein>
    <submittedName>
        <fullName evidence="4">DUF4350 domain-containing protein</fullName>
    </submittedName>
</protein>
<dbReference type="InterPro" id="IPR025646">
    <property type="entry name" value="DUF4350"/>
</dbReference>
<feature type="domain" description="DUF4350" evidence="3">
    <location>
        <begin position="77"/>
        <end position="254"/>
    </location>
</feature>
<feature type="region of interest" description="Disordered" evidence="1">
    <location>
        <begin position="1"/>
        <end position="28"/>
    </location>
</feature>
<evidence type="ECO:0000256" key="1">
    <source>
        <dbReference type="SAM" id="MobiDB-lite"/>
    </source>
</evidence>
<keyword evidence="2" id="KW-0472">Membrane</keyword>
<dbReference type="Proteomes" id="UP001596306">
    <property type="component" value="Unassembled WGS sequence"/>
</dbReference>
<comment type="caution">
    <text evidence="4">The sequence shown here is derived from an EMBL/GenBank/DDBJ whole genome shotgun (WGS) entry which is preliminary data.</text>
</comment>
<evidence type="ECO:0000259" key="3">
    <source>
        <dbReference type="Pfam" id="PF14258"/>
    </source>
</evidence>
<reference evidence="5" key="1">
    <citation type="journal article" date="2019" name="Int. J. Syst. Evol. Microbiol.">
        <title>The Global Catalogue of Microorganisms (GCM) 10K type strain sequencing project: providing services to taxonomists for standard genome sequencing and annotation.</title>
        <authorList>
            <consortium name="The Broad Institute Genomics Platform"/>
            <consortium name="The Broad Institute Genome Sequencing Center for Infectious Disease"/>
            <person name="Wu L."/>
            <person name="Ma J."/>
        </authorList>
    </citation>
    <scope>NUCLEOTIDE SEQUENCE [LARGE SCALE GENOMIC DNA]</scope>
    <source>
        <strain evidence="5">CCUG 43304</strain>
    </source>
</reference>
<accession>A0ABW1V9Y7</accession>
<gene>
    <name evidence="4" type="ORF">ACFQB0_01710</name>
</gene>
<keyword evidence="2" id="KW-1133">Transmembrane helix</keyword>
<keyword evidence="5" id="KW-1185">Reference proteome</keyword>